<accession>A0AAV4UR17</accession>
<protein>
    <submittedName>
        <fullName evidence="2">Uncharacterized protein</fullName>
    </submittedName>
</protein>
<evidence type="ECO:0000313" key="3">
    <source>
        <dbReference type="Proteomes" id="UP001054945"/>
    </source>
</evidence>
<dbReference type="Proteomes" id="UP001054945">
    <property type="component" value="Unassembled WGS sequence"/>
</dbReference>
<gene>
    <name evidence="2" type="ORF">CEXT_354941</name>
</gene>
<dbReference type="EMBL" id="BPLR01013262">
    <property type="protein sequence ID" value="GIY60004.1"/>
    <property type="molecule type" value="Genomic_DNA"/>
</dbReference>
<comment type="caution">
    <text evidence="2">The sequence shown here is derived from an EMBL/GenBank/DDBJ whole genome shotgun (WGS) entry which is preliminary data.</text>
</comment>
<proteinExistence type="predicted"/>
<organism evidence="2 3">
    <name type="scientific">Caerostris extrusa</name>
    <name type="common">Bark spider</name>
    <name type="synonym">Caerostris bankana</name>
    <dbReference type="NCBI Taxonomy" id="172846"/>
    <lineage>
        <taxon>Eukaryota</taxon>
        <taxon>Metazoa</taxon>
        <taxon>Ecdysozoa</taxon>
        <taxon>Arthropoda</taxon>
        <taxon>Chelicerata</taxon>
        <taxon>Arachnida</taxon>
        <taxon>Araneae</taxon>
        <taxon>Araneomorphae</taxon>
        <taxon>Entelegynae</taxon>
        <taxon>Araneoidea</taxon>
        <taxon>Araneidae</taxon>
        <taxon>Caerostris</taxon>
    </lineage>
</organism>
<dbReference type="AlphaFoldDB" id="A0AAV4UR17"/>
<evidence type="ECO:0000313" key="2">
    <source>
        <dbReference type="EMBL" id="GIY60004.1"/>
    </source>
</evidence>
<feature type="region of interest" description="Disordered" evidence="1">
    <location>
        <begin position="34"/>
        <end position="56"/>
    </location>
</feature>
<reference evidence="2 3" key="1">
    <citation type="submission" date="2021-06" db="EMBL/GenBank/DDBJ databases">
        <title>Caerostris extrusa draft genome.</title>
        <authorList>
            <person name="Kono N."/>
            <person name="Arakawa K."/>
        </authorList>
    </citation>
    <scope>NUCLEOTIDE SEQUENCE [LARGE SCALE GENOMIC DNA]</scope>
</reference>
<keyword evidence="3" id="KW-1185">Reference proteome</keyword>
<sequence>MLAIVKVGKVKKKKKITSAEGLAGEKIRFTFDHRSDGEREGGFSHGNEKRKRYLGEDRPQWNTFEQPVPTSERRRERMKGRLLCTSGIQWIPPTFLTLAAGEKITQTALHVHCLLT</sequence>
<name>A0AAV4UR17_CAEEX</name>
<evidence type="ECO:0000256" key="1">
    <source>
        <dbReference type="SAM" id="MobiDB-lite"/>
    </source>
</evidence>